<organism evidence="1 2">
    <name type="scientific">Furculomyces boomerangus</name>
    <dbReference type="NCBI Taxonomy" id="61424"/>
    <lineage>
        <taxon>Eukaryota</taxon>
        <taxon>Fungi</taxon>
        <taxon>Fungi incertae sedis</taxon>
        <taxon>Zoopagomycota</taxon>
        <taxon>Kickxellomycotina</taxon>
        <taxon>Harpellomycetes</taxon>
        <taxon>Harpellales</taxon>
        <taxon>Harpellaceae</taxon>
        <taxon>Furculomyces</taxon>
    </lineage>
</organism>
<dbReference type="Proteomes" id="UP000245699">
    <property type="component" value="Unassembled WGS sequence"/>
</dbReference>
<evidence type="ECO:0000313" key="1">
    <source>
        <dbReference type="EMBL" id="PVU88179.1"/>
    </source>
</evidence>
<keyword evidence="2" id="KW-1185">Reference proteome</keyword>
<dbReference type="AlphaFoldDB" id="A0A2T9Y754"/>
<name>A0A2T9Y754_9FUNG</name>
<gene>
    <name evidence="1" type="ORF">BB559_005697</name>
</gene>
<evidence type="ECO:0000313" key="2">
    <source>
        <dbReference type="Proteomes" id="UP000245699"/>
    </source>
</evidence>
<dbReference type="EMBL" id="MBFT01000651">
    <property type="protein sequence ID" value="PVU88179.1"/>
    <property type="molecule type" value="Genomic_DNA"/>
</dbReference>
<accession>A0A2T9Y754</accession>
<comment type="caution">
    <text evidence="1">The sequence shown here is derived from an EMBL/GenBank/DDBJ whole genome shotgun (WGS) entry which is preliminary data.</text>
</comment>
<sequence length="160" mass="18656">METIDLSSENKNIEAELQVYSFLSKIFLESINETFEYSNEIYNQNELSTLSSQGPLYSEQLDQNYTKTNHDKSKSLPIEAKEVLKKVFYNIGKDIRHNIMRANPLTTSGHLDQTICFDDQKSVNRDMSELMIQKLQTQKELNPEKVLQAYKNKNDFVNYT</sequence>
<reference evidence="1 2" key="1">
    <citation type="journal article" date="2018" name="MBio">
        <title>Comparative Genomics Reveals the Core Gene Toolbox for the Fungus-Insect Symbiosis.</title>
        <authorList>
            <person name="Wang Y."/>
            <person name="Stata M."/>
            <person name="Wang W."/>
            <person name="Stajich J.E."/>
            <person name="White M.M."/>
            <person name="Moncalvo J.M."/>
        </authorList>
    </citation>
    <scope>NUCLEOTIDE SEQUENCE [LARGE SCALE GENOMIC DNA]</scope>
    <source>
        <strain evidence="1 2">AUS-77-4</strain>
    </source>
</reference>
<proteinExistence type="predicted"/>
<protein>
    <submittedName>
        <fullName evidence="1">Uncharacterized protein</fullName>
    </submittedName>
</protein>